<protein>
    <recommendedName>
        <fullName evidence="4">Glycoside hydrolase superfamily</fullName>
    </recommendedName>
</protein>
<reference evidence="2 3" key="1">
    <citation type="submission" date="2016-07" db="EMBL/GenBank/DDBJ databases">
        <title>Pervasive Adenine N6-methylation of Active Genes in Fungi.</title>
        <authorList>
            <consortium name="DOE Joint Genome Institute"/>
            <person name="Mondo S.J."/>
            <person name="Dannebaum R.O."/>
            <person name="Kuo R.C."/>
            <person name="Labutti K."/>
            <person name="Haridas S."/>
            <person name="Kuo A."/>
            <person name="Salamov A."/>
            <person name="Ahrendt S.R."/>
            <person name="Lipzen A."/>
            <person name="Sullivan W."/>
            <person name="Andreopoulos W.B."/>
            <person name="Clum A."/>
            <person name="Lindquist E."/>
            <person name="Daum C."/>
            <person name="Ramamoorthy G.K."/>
            <person name="Gryganskyi A."/>
            <person name="Culley D."/>
            <person name="Magnuson J.K."/>
            <person name="James T.Y."/>
            <person name="O'Malley M.A."/>
            <person name="Stajich J.E."/>
            <person name="Spatafora J.W."/>
            <person name="Visel A."/>
            <person name="Grigoriev I.V."/>
        </authorList>
    </citation>
    <scope>NUCLEOTIDE SEQUENCE [LARGE SCALE GENOMIC DNA]</scope>
    <source>
        <strain evidence="2 3">CBS 129021</strain>
    </source>
</reference>
<name>A0A1Y2DVA8_9PEZI</name>
<organism evidence="2 3">
    <name type="scientific">Pseudomassariella vexata</name>
    <dbReference type="NCBI Taxonomy" id="1141098"/>
    <lineage>
        <taxon>Eukaryota</taxon>
        <taxon>Fungi</taxon>
        <taxon>Dikarya</taxon>
        <taxon>Ascomycota</taxon>
        <taxon>Pezizomycotina</taxon>
        <taxon>Sordariomycetes</taxon>
        <taxon>Xylariomycetidae</taxon>
        <taxon>Amphisphaeriales</taxon>
        <taxon>Pseudomassariaceae</taxon>
        <taxon>Pseudomassariella</taxon>
    </lineage>
</organism>
<dbReference type="InterPro" id="IPR017853">
    <property type="entry name" value="GH"/>
</dbReference>
<dbReference type="EMBL" id="MCFJ01000008">
    <property type="protein sequence ID" value="ORY63066.1"/>
    <property type="molecule type" value="Genomic_DNA"/>
</dbReference>
<gene>
    <name evidence="2" type="ORF">BCR38DRAFT_458307</name>
</gene>
<dbReference type="OrthoDB" id="2338662at2759"/>
<keyword evidence="3" id="KW-1185">Reference proteome</keyword>
<dbReference type="Gene3D" id="3.20.20.80">
    <property type="entry name" value="Glycosidases"/>
    <property type="match status" value="1"/>
</dbReference>
<evidence type="ECO:0000313" key="3">
    <source>
        <dbReference type="Proteomes" id="UP000193689"/>
    </source>
</evidence>
<dbReference type="InParanoid" id="A0A1Y2DVA8"/>
<dbReference type="SUPFAM" id="SSF51445">
    <property type="entry name" value="(Trans)glycosidases"/>
    <property type="match status" value="1"/>
</dbReference>
<feature type="signal peptide" evidence="1">
    <location>
        <begin position="1"/>
        <end position="19"/>
    </location>
</feature>
<dbReference type="GeneID" id="63778358"/>
<evidence type="ECO:0000256" key="1">
    <source>
        <dbReference type="SAM" id="SignalP"/>
    </source>
</evidence>
<dbReference type="Proteomes" id="UP000193689">
    <property type="component" value="Unassembled WGS sequence"/>
</dbReference>
<evidence type="ECO:0008006" key="4">
    <source>
        <dbReference type="Google" id="ProtNLM"/>
    </source>
</evidence>
<proteinExistence type="predicted"/>
<sequence length="571" mass="63121">MRQFISWVVWALVLGLSAAQFNNPEGVDIWCGKAYRATNSSFDPGGWFEEPPKSSVPLLNLRVRPRMSIYLDTDATGSLLIDAGISDQVGQPLLQSNASSTGNSSSILQVEVISGGSVLQSTSVELGSTDNEILIDLESFPASLSGHNIRIRATLGQNTTYTASTELFRLPYPEDYGSVSRIDNLYGGLWAQRQGGEWTHIFPYTYYVQWSLYWDNNVTTLDDFAAMGYNVIHIVPTGTLGDTPFPWDQFEPYLERADELGLYFQYDVIWTPQNSTGMIEQVERLKTHPSMLLWYQSDEADGKSNPINSTGIAYQKLRELDPYHPVSLALNCYDFYYSDYAAGADIIMSDVYPISTNTSFSTVYDTVCNATYGCCGCDDCNGNFDDISHRIDEFQRRDGLIGWSKTQWFAPQAFGNETFWTRYPTAGEEVVMTMLAINHGAKGIVMWNYPTTAELADLTRRLAVVLTSELVADFFLEAPLVEGLEVKGGSKVDAAAWVSESKRQVLLGVVNLNYEDIQEGIEVVLPDGVKVGSVNEALWGDLSWDIESEGTSAATGGMAGLQVSLAVLDLV</sequence>
<keyword evidence="1" id="KW-0732">Signal</keyword>
<dbReference type="RefSeq" id="XP_040714723.1">
    <property type="nucleotide sequence ID" value="XM_040862146.1"/>
</dbReference>
<feature type="chain" id="PRO_5013118885" description="Glycoside hydrolase superfamily" evidence="1">
    <location>
        <begin position="20"/>
        <end position="571"/>
    </location>
</feature>
<accession>A0A1Y2DVA8</accession>
<evidence type="ECO:0000313" key="2">
    <source>
        <dbReference type="EMBL" id="ORY63066.1"/>
    </source>
</evidence>
<dbReference type="STRING" id="1141098.A0A1Y2DVA8"/>
<comment type="caution">
    <text evidence="2">The sequence shown here is derived from an EMBL/GenBank/DDBJ whole genome shotgun (WGS) entry which is preliminary data.</text>
</comment>
<dbReference type="AlphaFoldDB" id="A0A1Y2DVA8"/>